<dbReference type="Pfam" id="PF01757">
    <property type="entry name" value="Acyl_transf_3"/>
    <property type="match status" value="1"/>
</dbReference>
<dbReference type="PANTHER" id="PTHR23028:SF53">
    <property type="entry name" value="ACYL_TRANSF_3 DOMAIN-CONTAINING PROTEIN"/>
    <property type="match status" value="1"/>
</dbReference>
<dbReference type="GO" id="GO:0009103">
    <property type="term" value="P:lipopolysaccharide biosynthetic process"/>
    <property type="evidence" value="ECO:0007669"/>
    <property type="project" value="TreeGrafter"/>
</dbReference>
<feature type="transmembrane region" description="Helical" evidence="1">
    <location>
        <begin position="259"/>
        <end position="280"/>
    </location>
</feature>
<keyword evidence="1" id="KW-0812">Transmembrane</keyword>
<evidence type="ECO:0000313" key="4">
    <source>
        <dbReference type="Proteomes" id="UP000563094"/>
    </source>
</evidence>
<name>A0A839GN58_9BACT</name>
<dbReference type="GO" id="GO:0016747">
    <property type="term" value="F:acyltransferase activity, transferring groups other than amino-acyl groups"/>
    <property type="evidence" value="ECO:0007669"/>
    <property type="project" value="InterPro"/>
</dbReference>
<dbReference type="Proteomes" id="UP000563094">
    <property type="component" value="Unassembled WGS sequence"/>
</dbReference>
<reference evidence="3 4" key="1">
    <citation type="submission" date="2020-08" db="EMBL/GenBank/DDBJ databases">
        <title>Genomic Encyclopedia of Type Strains, Phase IV (KMG-IV): sequencing the most valuable type-strain genomes for metagenomic binning, comparative biology and taxonomic classification.</title>
        <authorList>
            <person name="Goeker M."/>
        </authorList>
    </citation>
    <scope>NUCLEOTIDE SEQUENCE [LARGE SCALE GENOMIC DNA]</scope>
    <source>
        <strain evidence="3 4">DSM 29854</strain>
    </source>
</reference>
<feature type="transmembrane region" description="Helical" evidence="1">
    <location>
        <begin position="292"/>
        <end position="313"/>
    </location>
</feature>
<keyword evidence="4" id="KW-1185">Reference proteome</keyword>
<gene>
    <name evidence="3" type="ORF">FHS90_001693</name>
</gene>
<dbReference type="GO" id="GO:0016020">
    <property type="term" value="C:membrane"/>
    <property type="evidence" value="ECO:0007669"/>
    <property type="project" value="TreeGrafter"/>
</dbReference>
<keyword evidence="1" id="KW-1133">Transmembrane helix</keyword>
<dbReference type="RefSeq" id="WP_182512656.1">
    <property type="nucleotide sequence ID" value="NZ_JACJIQ010000005.1"/>
</dbReference>
<dbReference type="AlphaFoldDB" id="A0A839GN58"/>
<evidence type="ECO:0000256" key="1">
    <source>
        <dbReference type="SAM" id="Phobius"/>
    </source>
</evidence>
<comment type="caution">
    <text evidence="3">The sequence shown here is derived from an EMBL/GenBank/DDBJ whole genome shotgun (WGS) entry which is preliminary data.</text>
</comment>
<organism evidence="3 4">
    <name type="scientific">Rufibacter quisquiliarum</name>
    <dbReference type="NCBI Taxonomy" id="1549639"/>
    <lineage>
        <taxon>Bacteria</taxon>
        <taxon>Pseudomonadati</taxon>
        <taxon>Bacteroidota</taxon>
        <taxon>Cytophagia</taxon>
        <taxon>Cytophagales</taxon>
        <taxon>Hymenobacteraceae</taxon>
        <taxon>Rufibacter</taxon>
    </lineage>
</organism>
<feature type="transmembrane region" description="Helical" evidence="1">
    <location>
        <begin position="83"/>
        <end position="100"/>
    </location>
</feature>
<dbReference type="PANTHER" id="PTHR23028">
    <property type="entry name" value="ACETYLTRANSFERASE"/>
    <property type="match status" value="1"/>
</dbReference>
<evidence type="ECO:0000313" key="3">
    <source>
        <dbReference type="EMBL" id="MBA9076985.1"/>
    </source>
</evidence>
<protein>
    <submittedName>
        <fullName evidence="3">Peptidoglycan/LPS O-acetylase OafA/YrhL</fullName>
    </submittedName>
</protein>
<sequence length="347" mass="40284">MGRLSVLDAFRGLAALSVIIFHYTKLYRDLYGHGFPSLYDFRYGYMGVELFFIISGFVIFLSLNHIKSWKDFVFKRVSRLYPAYWACLAITFLSILTLGLEGKERDWLDFLANITMFQRLLSIPNVDGSYWSLFPELMFYGMMLMLFVTDVKDKIIYVGIPWLLLCFVHLNIMPIKYLSLLLNLEYGVFFYSGILFFLLKENSKEYKLIVVQLLVCFLIAVFGYKFKGQLPQQIIISFIYVVFYLFIQNKLNFLASKPLLFLGSISYPLYLIHQNIGFIIMNRTKAIFDGSILIVLPPIVVSLLLAYLISIFIEKPASQALRDWYSSQSVIDSESKIFSKGTKRIVN</sequence>
<feature type="transmembrane region" description="Helical" evidence="1">
    <location>
        <begin position="206"/>
        <end position="224"/>
    </location>
</feature>
<feature type="transmembrane region" description="Helical" evidence="1">
    <location>
        <begin position="230"/>
        <end position="247"/>
    </location>
</feature>
<proteinExistence type="predicted"/>
<keyword evidence="1" id="KW-0472">Membrane</keyword>
<dbReference type="InterPro" id="IPR050879">
    <property type="entry name" value="Acyltransferase_3"/>
</dbReference>
<feature type="transmembrane region" description="Helical" evidence="1">
    <location>
        <begin position="155"/>
        <end position="172"/>
    </location>
</feature>
<dbReference type="InterPro" id="IPR002656">
    <property type="entry name" value="Acyl_transf_3_dom"/>
</dbReference>
<feature type="domain" description="Acyltransferase 3" evidence="2">
    <location>
        <begin position="7"/>
        <end position="310"/>
    </location>
</feature>
<feature type="transmembrane region" description="Helical" evidence="1">
    <location>
        <begin position="7"/>
        <end position="23"/>
    </location>
</feature>
<dbReference type="EMBL" id="JACJIQ010000005">
    <property type="protein sequence ID" value="MBA9076985.1"/>
    <property type="molecule type" value="Genomic_DNA"/>
</dbReference>
<accession>A0A839GN58</accession>
<feature type="transmembrane region" description="Helical" evidence="1">
    <location>
        <begin position="43"/>
        <end position="63"/>
    </location>
</feature>
<evidence type="ECO:0000259" key="2">
    <source>
        <dbReference type="Pfam" id="PF01757"/>
    </source>
</evidence>
<feature type="transmembrane region" description="Helical" evidence="1">
    <location>
        <begin position="130"/>
        <end position="148"/>
    </location>
</feature>
<feature type="transmembrane region" description="Helical" evidence="1">
    <location>
        <begin position="178"/>
        <end position="199"/>
    </location>
</feature>